<dbReference type="EMBL" id="BKCJ010003754">
    <property type="protein sequence ID" value="GEU56973.1"/>
    <property type="molecule type" value="Genomic_DNA"/>
</dbReference>
<reference evidence="3" key="1">
    <citation type="journal article" date="2019" name="Sci. Rep.">
        <title>Draft genome of Tanacetum cinerariifolium, the natural source of mosquito coil.</title>
        <authorList>
            <person name="Yamashiro T."/>
            <person name="Shiraishi A."/>
            <person name="Satake H."/>
            <person name="Nakayama K."/>
        </authorList>
    </citation>
    <scope>NUCLEOTIDE SEQUENCE</scope>
</reference>
<evidence type="ECO:0000256" key="2">
    <source>
        <dbReference type="SAM" id="MobiDB-lite"/>
    </source>
</evidence>
<sequence>MRGFKIAKVAMGFVRWDEAVYKELGDSLVRAATIASSLEAEQDSGKINKIHSKAIPNESSSQGTDLGGGPRCQEAMRDTIAQTKFESVSKISNDSVLARGNTLQSDKDRLEFNELMALSTNLQTRVLDLEKTKTTQSNKIASLKKRVKKLEKKKKSRAHKLKRLYKVGLTARVESLDEESLGEDVSKQGRIESIDQEEDITLVNVQDDAEMFDVDDLGGEETSKPKVKGIVIQEQEVPCKSTTTSTISKQQSQDTSKAIMIKELVKLKKKDQIRLDEEAAKRLQGEFDEEERLARERELKKNKKPRLL</sequence>
<keyword evidence="1" id="KW-0175">Coiled coil</keyword>
<protein>
    <submittedName>
        <fullName evidence="3">Uncharacterized protein</fullName>
    </submittedName>
</protein>
<comment type="caution">
    <text evidence="3">The sequence shown here is derived from an EMBL/GenBank/DDBJ whole genome shotgun (WGS) entry which is preliminary data.</text>
</comment>
<gene>
    <name evidence="3" type="ORF">Tci_028951</name>
</gene>
<evidence type="ECO:0000313" key="3">
    <source>
        <dbReference type="EMBL" id="GEU56973.1"/>
    </source>
</evidence>
<proteinExistence type="predicted"/>
<organism evidence="3">
    <name type="scientific">Tanacetum cinerariifolium</name>
    <name type="common">Dalmatian daisy</name>
    <name type="synonym">Chrysanthemum cinerariifolium</name>
    <dbReference type="NCBI Taxonomy" id="118510"/>
    <lineage>
        <taxon>Eukaryota</taxon>
        <taxon>Viridiplantae</taxon>
        <taxon>Streptophyta</taxon>
        <taxon>Embryophyta</taxon>
        <taxon>Tracheophyta</taxon>
        <taxon>Spermatophyta</taxon>
        <taxon>Magnoliopsida</taxon>
        <taxon>eudicotyledons</taxon>
        <taxon>Gunneridae</taxon>
        <taxon>Pentapetalae</taxon>
        <taxon>asterids</taxon>
        <taxon>campanulids</taxon>
        <taxon>Asterales</taxon>
        <taxon>Asteraceae</taxon>
        <taxon>Asteroideae</taxon>
        <taxon>Anthemideae</taxon>
        <taxon>Anthemidinae</taxon>
        <taxon>Tanacetum</taxon>
    </lineage>
</organism>
<dbReference type="AlphaFoldDB" id="A0A6L2L515"/>
<accession>A0A6L2L515</accession>
<name>A0A6L2L515_TANCI</name>
<feature type="region of interest" description="Disordered" evidence="2">
    <location>
        <begin position="53"/>
        <end position="72"/>
    </location>
</feature>
<feature type="coiled-coil region" evidence="1">
    <location>
        <begin position="133"/>
        <end position="160"/>
    </location>
</feature>
<evidence type="ECO:0000256" key="1">
    <source>
        <dbReference type="SAM" id="Coils"/>
    </source>
</evidence>